<feature type="transmembrane region" description="Helical" evidence="1">
    <location>
        <begin position="94"/>
        <end position="114"/>
    </location>
</feature>
<reference evidence="2 3" key="1">
    <citation type="submission" date="2017-08" db="EMBL/GenBank/DDBJ databases">
        <title>The complete genome sequence of moderately halophilic actinomycete Actinopolyspora erythraea YIM 90600, the producer of novel erythromycin, novel actinopolysporins A-C and tubercidin.</title>
        <authorList>
            <person name="Yin M."/>
            <person name="Tang S."/>
        </authorList>
    </citation>
    <scope>NUCLEOTIDE SEQUENCE [LARGE SCALE GENOMIC DNA]</scope>
    <source>
        <strain evidence="2 3">YIM 90600</strain>
    </source>
</reference>
<evidence type="ECO:0000313" key="2">
    <source>
        <dbReference type="EMBL" id="ASU80956.1"/>
    </source>
</evidence>
<keyword evidence="1" id="KW-0812">Transmembrane</keyword>
<dbReference type="KEGG" id="aey:CDG81_08255"/>
<protein>
    <submittedName>
        <fullName evidence="2">Uncharacterized protein</fullName>
    </submittedName>
</protein>
<evidence type="ECO:0000313" key="3">
    <source>
        <dbReference type="Proteomes" id="UP000215043"/>
    </source>
</evidence>
<keyword evidence="1" id="KW-0472">Membrane</keyword>
<dbReference type="Pfam" id="PF19545">
    <property type="entry name" value="DUF6069"/>
    <property type="match status" value="1"/>
</dbReference>
<dbReference type="OrthoDB" id="4868427at2"/>
<gene>
    <name evidence="2" type="ORF">CDG81_08255</name>
</gene>
<dbReference type="InterPro" id="IPR045713">
    <property type="entry name" value="DUF6069"/>
</dbReference>
<feature type="transmembrane region" description="Helical" evidence="1">
    <location>
        <begin position="47"/>
        <end position="73"/>
    </location>
</feature>
<dbReference type="AlphaFoldDB" id="A0A223RYJ5"/>
<organism evidence="2 3">
    <name type="scientific">Actinopolyspora erythraea</name>
    <dbReference type="NCBI Taxonomy" id="414996"/>
    <lineage>
        <taxon>Bacteria</taxon>
        <taxon>Bacillati</taxon>
        <taxon>Actinomycetota</taxon>
        <taxon>Actinomycetes</taxon>
        <taxon>Actinopolysporales</taxon>
        <taxon>Actinopolysporaceae</taxon>
        <taxon>Actinopolyspora</taxon>
    </lineage>
</organism>
<accession>A0A223RYJ5</accession>
<dbReference type="Proteomes" id="UP000215043">
    <property type="component" value="Chromosome"/>
</dbReference>
<keyword evidence="1" id="KW-1133">Transmembrane helix</keyword>
<feature type="transmembrane region" description="Helical" evidence="1">
    <location>
        <begin position="120"/>
        <end position="140"/>
    </location>
</feature>
<sequence length="178" mass="18624">MRTRRRSSNLVGGQPLPWEVAVPEDDHTRQLGGRDENGRDGLNTRQLWTGGAATALVSALIALVGVVILRGVLRIPVLGPSRYGTLGDVSTVRLCLLAALAALLATALLHLLLVSTPRPITFFGWIVTLVTVAVAVRPFTTAASLETQLASCALNALIGLAIGTLTAGVAASATRSRR</sequence>
<dbReference type="EMBL" id="CP022752">
    <property type="protein sequence ID" value="ASU80956.1"/>
    <property type="molecule type" value="Genomic_DNA"/>
</dbReference>
<feature type="transmembrane region" description="Helical" evidence="1">
    <location>
        <begin position="152"/>
        <end position="173"/>
    </location>
</feature>
<evidence type="ECO:0000256" key="1">
    <source>
        <dbReference type="SAM" id="Phobius"/>
    </source>
</evidence>
<proteinExistence type="predicted"/>
<name>A0A223RYJ5_9ACTN</name>